<dbReference type="Pfam" id="PF01694">
    <property type="entry name" value="Rhomboid"/>
    <property type="match status" value="1"/>
</dbReference>
<keyword evidence="10" id="KW-1185">Reference proteome</keyword>
<feature type="domain" description="EF-hand" evidence="9">
    <location>
        <begin position="53"/>
        <end position="88"/>
    </location>
</feature>
<feature type="transmembrane region" description="Helical" evidence="8">
    <location>
        <begin position="125"/>
        <end position="143"/>
    </location>
</feature>
<feature type="transmembrane region" description="Helical" evidence="8">
    <location>
        <begin position="237"/>
        <end position="259"/>
    </location>
</feature>
<dbReference type="Gene3D" id="1.20.1540.10">
    <property type="entry name" value="Rhomboid-like"/>
    <property type="match status" value="1"/>
</dbReference>
<feature type="transmembrane region" description="Helical" evidence="8">
    <location>
        <begin position="186"/>
        <end position="207"/>
    </location>
</feature>
<comment type="subcellular location">
    <subcellularLocation>
        <location evidence="1">Membrane</location>
        <topology evidence="1">Multi-pass membrane protein</topology>
    </subcellularLocation>
</comment>
<keyword evidence="6 8" id="KW-0472">Membrane</keyword>
<evidence type="ECO:0000256" key="1">
    <source>
        <dbReference type="ARBA" id="ARBA00004141"/>
    </source>
</evidence>
<dbReference type="Proteomes" id="UP000694888">
    <property type="component" value="Unplaced"/>
</dbReference>
<dbReference type="InterPro" id="IPR035952">
    <property type="entry name" value="Rhomboid-like_sf"/>
</dbReference>
<evidence type="ECO:0000256" key="2">
    <source>
        <dbReference type="ARBA" id="ARBA00009045"/>
    </source>
</evidence>
<evidence type="ECO:0000256" key="7">
    <source>
        <dbReference type="PIRNR" id="PIRNR037470"/>
    </source>
</evidence>
<dbReference type="Gene3D" id="1.10.238.10">
    <property type="entry name" value="EF-hand"/>
    <property type="match status" value="1"/>
</dbReference>
<feature type="transmembrane region" description="Helical" evidence="8">
    <location>
        <begin position="280"/>
        <end position="300"/>
    </location>
</feature>
<accession>A0ABM0JGB3</accession>
<gene>
    <name evidence="11" type="primary">LOC101859158</name>
</gene>
<dbReference type="InterPro" id="IPR017213">
    <property type="entry name" value="Peptidase_S54_rhomboid_met"/>
</dbReference>
<name>A0ABM0JGB3_APLCA</name>
<dbReference type="GeneID" id="101859158"/>
<evidence type="ECO:0000256" key="3">
    <source>
        <dbReference type="ARBA" id="ARBA00022692"/>
    </source>
</evidence>
<dbReference type="PIRSF" id="PIRSF037470">
    <property type="entry name" value="Rhomboid"/>
    <property type="match status" value="1"/>
</dbReference>
<evidence type="ECO:0000256" key="4">
    <source>
        <dbReference type="ARBA" id="ARBA00022837"/>
    </source>
</evidence>
<dbReference type="InterPro" id="IPR022764">
    <property type="entry name" value="Peptidase_S54_rhomboid_dom"/>
</dbReference>
<dbReference type="SUPFAM" id="SSF144091">
    <property type="entry name" value="Rhomboid-like"/>
    <property type="match status" value="1"/>
</dbReference>
<sequence length="383" mass="44085">MAASRYEEEIELRTFRKDLDENFKPIFDKHEIEGVAVRDLRRELEEEGLLEHIPRRRMDQLLEQADRDADRHITYREFVHMMTHDLTAEERKPFRRMMRAAIADIIPRRQREDFLANYNCCPPPLFIPLISVAEIVIFIVYAIELKDRGTPVTATSGVAMYSPLVYKPTRRYEAWRFITYMFMHQGYMHILFNMIFQLMFGLSLEVVHKWWRVGLVYVLGALAGCLAHSVSDHNVGLVGASGGVYAILGAHVAAIIINWREMNYRCMDPDELDDDMCCGISRILLSAPVRLAIILILVVPDTALAIYRRVTEPDVFKVGVTAHIGGFLAGVFLGVVILRNINRLTWERTLGWVTLALFLAFFAFCTLFNALYDGYPETDWSSL</sequence>
<evidence type="ECO:0000256" key="8">
    <source>
        <dbReference type="SAM" id="Phobius"/>
    </source>
</evidence>
<dbReference type="RefSeq" id="XP_005093059.1">
    <property type="nucleotide sequence ID" value="XM_005093002.3"/>
</dbReference>
<keyword evidence="5 8" id="KW-1133">Transmembrane helix</keyword>
<dbReference type="SUPFAM" id="SSF47473">
    <property type="entry name" value="EF-hand"/>
    <property type="match status" value="1"/>
</dbReference>
<feature type="transmembrane region" description="Helical" evidence="8">
    <location>
        <begin position="320"/>
        <end position="338"/>
    </location>
</feature>
<dbReference type="PANTHER" id="PTHR45840">
    <property type="entry name" value="RHOMBOID-RELATED PROTEIN"/>
    <property type="match status" value="1"/>
</dbReference>
<dbReference type="PROSITE" id="PS00018">
    <property type="entry name" value="EF_HAND_1"/>
    <property type="match status" value="1"/>
</dbReference>
<evidence type="ECO:0000313" key="11">
    <source>
        <dbReference type="RefSeq" id="XP_005093059.1"/>
    </source>
</evidence>
<reference evidence="11" key="1">
    <citation type="submission" date="2025-08" db="UniProtKB">
        <authorList>
            <consortium name="RefSeq"/>
        </authorList>
    </citation>
    <scope>IDENTIFICATION</scope>
</reference>
<dbReference type="InterPro" id="IPR051739">
    <property type="entry name" value="Rhomboid_IM_Serine_Proteases"/>
</dbReference>
<proteinExistence type="inferred from homology"/>
<keyword evidence="4" id="KW-0106">Calcium</keyword>
<dbReference type="InterPro" id="IPR002048">
    <property type="entry name" value="EF_hand_dom"/>
</dbReference>
<evidence type="ECO:0000256" key="5">
    <source>
        <dbReference type="ARBA" id="ARBA00022989"/>
    </source>
</evidence>
<evidence type="ECO:0000313" key="10">
    <source>
        <dbReference type="Proteomes" id="UP000694888"/>
    </source>
</evidence>
<protein>
    <submittedName>
        <fullName evidence="11">Rhomboid-related protein 2</fullName>
    </submittedName>
</protein>
<evidence type="ECO:0000256" key="6">
    <source>
        <dbReference type="ARBA" id="ARBA00023136"/>
    </source>
</evidence>
<dbReference type="PROSITE" id="PS50222">
    <property type="entry name" value="EF_HAND_2"/>
    <property type="match status" value="1"/>
</dbReference>
<feature type="transmembrane region" description="Helical" evidence="8">
    <location>
        <begin position="350"/>
        <end position="372"/>
    </location>
</feature>
<feature type="transmembrane region" description="Helical" evidence="8">
    <location>
        <begin position="214"/>
        <end position="231"/>
    </location>
</feature>
<comment type="similarity">
    <text evidence="2 7">Belongs to the peptidase S54 family.</text>
</comment>
<dbReference type="InterPro" id="IPR011992">
    <property type="entry name" value="EF-hand-dom_pair"/>
</dbReference>
<evidence type="ECO:0000259" key="9">
    <source>
        <dbReference type="PROSITE" id="PS50222"/>
    </source>
</evidence>
<dbReference type="InterPro" id="IPR018247">
    <property type="entry name" value="EF_Hand_1_Ca_BS"/>
</dbReference>
<keyword evidence="3 8" id="KW-0812">Transmembrane</keyword>
<organism evidence="10 11">
    <name type="scientific">Aplysia californica</name>
    <name type="common">California sea hare</name>
    <dbReference type="NCBI Taxonomy" id="6500"/>
    <lineage>
        <taxon>Eukaryota</taxon>
        <taxon>Metazoa</taxon>
        <taxon>Spiralia</taxon>
        <taxon>Lophotrochozoa</taxon>
        <taxon>Mollusca</taxon>
        <taxon>Gastropoda</taxon>
        <taxon>Heterobranchia</taxon>
        <taxon>Euthyneura</taxon>
        <taxon>Tectipleura</taxon>
        <taxon>Aplysiida</taxon>
        <taxon>Aplysioidea</taxon>
        <taxon>Aplysiidae</taxon>
        <taxon>Aplysia</taxon>
    </lineage>
</organism>
<dbReference type="PANTHER" id="PTHR45840:SF2">
    <property type="entry name" value="PROTEIN RHOMBOID-RELATED"/>
    <property type="match status" value="1"/>
</dbReference>